<keyword evidence="4" id="KW-0560">Oxidoreductase</keyword>
<dbReference type="InterPro" id="IPR042098">
    <property type="entry name" value="TauD-like_sf"/>
</dbReference>
<evidence type="ECO:0000259" key="6">
    <source>
        <dbReference type="Pfam" id="PF02668"/>
    </source>
</evidence>
<dbReference type="InterPro" id="IPR051178">
    <property type="entry name" value="TfdA_dioxygenase"/>
</dbReference>
<organism evidence="7 8">
    <name type="scientific">Novosphingobium album</name>
    <name type="common">ex Liu et al. 2023</name>
    <dbReference type="NCBI Taxonomy" id="3031130"/>
    <lineage>
        <taxon>Bacteria</taxon>
        <taxon>Pseudomonadati</taxon>
        <taxon>Pseudomonadota</taxon>
        <taxon>Alphaproteobacteria</taxon>
        <taxon>Sphingomonadales</taxon>
        <taxon>Sphingomonadaceae</taxon>
        <taxon>Novosphingobium</taxon>
    </lineage>
</organism>
<dbReference type="InterPro" id="IPR003819">
    <property type="entry name" value="TauD/TfdA-like"/>
</dbReference>
<dbReference type="Proteomes" id="UP001216253">
    <property type="component" value="Unassembled WGS sequence"/>
</dbReference>
<evidence type="ECO:0000256" key="1">
    <source>
        <dbReference type="ARBA" id="ARBA00005896"/>
    </source>
</evidence>
<name>A0ABT5WLX0_9SPHN</name>
<feature type="domain" description="TauD/TfdA-like" evidence="6">
    <location>
        <begin position="13"/>
        <end position="260"/>
    </location>
</feature>
<comment type="caution">
    <text evidence="7">The sequence shown here is derived from an EMBL/GenBank/DDBJ whole genome shotgun (WGS) entry which is preliminary data.</text>
</comment>
<dbReference type="RefSeq" id="WP_275227132.1">
    <property type="nucleotide sequence ID" value="NZ_JARESE010000012.1"/>
</dbReference>
<sequence length="279" mass="30800">MERQEMGVTVPFRGLAPFGVEIERDLSRPLAPSEAFHLTQLLRAHGLILARGQSLSMARQREICALFGPILDRAGETGTMSNDGGGPSASELTWHSDAAYTEAPFDALALHALDVVDDASSTRFVSAEQALAALPPDLADALAGREQEMISPHYTRLAERTCDRRDPEAQKRGIRPAIVTNPHNGRRCVWVSELQTARLLGMDWEESRAVLHVVFDVLYDAAGVFEHRWRKGDLLIWDNIALQHARGDLAGVGRRVLQRVIVGTQGVAPHITPWNIERP</sequence>
<keyword evidence="2" id="KW-0479">Metal-binding</keyword>
<keyword evidence="3 7" id="KW-0223">Dioxygenase</keyword>
<protein>
    <submittedName>
        <fullName evidence="7">TauD/TfdA family dioxygenase</fullName>
    </submittedName>
</protein>
<evidence type="ECO:0000256" key="5">
    <source>
        <dbReference type="ARBA" id="ARBA00023004"/>
    </source>
</evidence>
<keyword evidence="8" id="KW-1185">Reference proteome</keyword>
<proteinExistence type="inferred from homology"/>
<evidence type="ECO:0000313" key="8">
    <source>
        <dbReference type="Proteomes" id="UP001216253"/>
    </source>
</evidence>
<dbReference type="Pfam" id="PF02668">
    <property type="entry name" value="TauD"/>
    <property type="match status" value="1"/>
</dbReference>
<dbReference type="GO" id="GO:0051213">
    <property type="term" value="F:dioxygenase activity"/>
    <property type="evidence" value="ECO:0007669"/>
    <property type="project" value="UniProtKB-KW"/>
</dbReference>
<gene>
    <name evidence="7" type="ORF">PYV00_04805</name>
</gene>
<dbReference type="PANTHER" id="PTHR43779">
    <property type="entry name" value="DIOXYGENASE RV0097-RELATED"/>
    <property type="match status" value="1"/>
</dbReference>
<comment type="similarity">
    <text evidence="1">Belongs to the TfdA dioxygenase family.</text>
</comment>
<evidence type="ECO:0000256" key="4">
    <source>
        <dbReference type="ARBA" id="ARBA00023002"/>
    </source>
</evidence>
<evidence type="ECO:0000256" key="3">
    <source>
        <dbReference type="ARBA" id="ARBA00022964"/>
    </source>
</evidence>
<accession>A0ABT5WLX0</accession>
<dbReference type="Gene3D" id="3.60.130.10">
    <property type="entry name" value="Clavaminate synthase-like"/>
    <property type="match status" value="1"/>
</dbReference>
<dbReference type="SUPFAM" id="SSF51197">
    <property type="entry name" value="Clavaminate synthase-like"/>
    <property type="match status" value="1"/>
</dbReference>
<evidence type="ECO:0000256" key="2">
    <source>
        <dbReference type="ARBA" id="ARBA00022723"/>
    </source>
</evidence>
<dbReference type="EMBL" id="JARESE010000012">
    <property type="protein sequence ID" value="MDE8651039.1"/>
    <property type="molecule type" value="Genomic_DNA"/>
</dbReference>
<reference evidence="7 8" key="1">
    <citation type="submission" date="2023-03" db="EMBL/GenBank/DDBJ databases">
        <title>NovoSphingobium album sp. nov. isolated from polycyclic aromatic hydrocarbons- and heavy-metal polluted soil.</title>
        <authorList>
            <person name="Liu Z."/>
            <person name="Wang K."/>
        </authorList>
    </citation>
    <scope>NUCLEOTIDE SEQUENCE [LARGE SCALE GENOMIC DNA]</scope>
    <source>
        <strain evidence="7 8">H3SJ31-1</strain>
    </source>
</reference>
<evidence type="ECO:0000313" key="7">
    <source>
        <dbReference type="EMBL" id="MDE8651039.1"/>
    </source>
</evidence>
<dbReference type="PANTHER" id="PTHR43779:SF3">
    <property type="entry name" value="(3R)-3-[(CARBOXYMETHYL)AMINO]FATTY ACID OXYGENASE_DECARBOXYLASE"/>
    <property type="match status" value="1"/>
</dbReference>
<keyword evidence="5" id="KW-0408">Iron</keyword>